<sequence>MDGFTPTVSAEEAERIRRWHLAAYQAMKAEGRETQSFAYLGRTITVPPGVMPITRMHDLLGEAVLAEVRESDRVLDMGTGSGVNAILAAGTSRRVLAVDVSAAAVAAARANTKANGVADRVEVRESDVFSAVEGEFDLIVFDPPYRWFAPHDPLEAASTDEDYRALTAFFAEAPGRLAPGGRMLIAFGTSGDLGYLRGLVERQRLRTEVVARRELVRDGVRVEYFVFRLTPPNQPAESARPPELPQPSDM</sequence>
<dbReference type="GO" id="GO:0032259">
    <property type="term" value="P:methylation"/>
    <property type="evidence" value="ECO:0007669"/>
    <property type="project" value="UniProtKB-KW"/>
</dbReference>
<dbReference type="InterPro" id="IPR029063">
    <property type="entry name" value="SAM-dependent_MTases_sf"/>
</dbReference>
<dbReference type="GO" id="GO:0003676">
    <property type="term" value="F:nucleic acid binding"/>
    <property type="evidence" value="ECO:0007669"/>
    <property type="project" value="InterPro"/>
</dbReference>
<dbReference type="CDD" id="cd02440">
    <property type="entry name" value="AdoMet_MTases"/>
    <property type="match status" value="1"/>
</dbReference>
<dbReference type="SUPFAM" id="SSF53335">
    <property type="entry name" value="S-adenosyl-L-methionine-dependent methyltransferases"/>
    <property type="match status" value="1"/>
</dbReference>
<evidence type="ECO:0000259" key="1">
    <source>
        <dbReference type="Pfam" id="PF05175"/>
    </source>
</evidence>
<dbReference type="PANTHER" id="PTHR18895">
    <property type="entry name" value="HEMK METHYLTRANSFERASE"/>
    <property type="match status" value="1"/>
</dbReference>
<dbReference type="InterPro" id="IPR050320">
    <property type="entry name" value="N5-glutamine_MTase"/>
</dbReference>
<dbReference type="GO" id="GO:0036009">
    <property type="term" value="F:protein-glutamine N-methyltransferase activity"/>
    <property type="evidence" value="ECO:0007669"/>
    <property type="project" value="TreeGrafter"/>
</dbReference>
<keyword evidence="3" id="KW-1185">Reference proteome</keyword>
<accession>A0A8J8BBW5</accession>
<dbReference type="RefSeq" id="WP_211466051.1">
    <property type="nucleotide sequence ID" value="NZ_JAGSXH010000017.1"/>
</dbReference>
<reference evidence="2" key="1">
    <citation type="submission" date="2021-04" db="EMBL/GenBank/DDBJ databases">
        <title>Genome based classification of Actinospica acidithermotolerans sp. nov., an actinobacterium isolated from an Indonesian hot spring.</title>
        <authorList>
            <person name="Kusuma A.B."/>
            <person name="Putra K.E."/>
            <person name="Nafisah S."/>
            <person name="Loh J."/>
            <person name="Nouioui I."/>
            <person name="Goodfellow M."/>
        </authorList>
    </citation>
    <scope>NUCLEOTIDE SEQUENCE</scope>
    <source>
        <strain evidence="2">DSM 45618</strain>
    </source>
</reference>
<feature type="domain" description="Methyltransferase small" evidence="1">
    <location>
        <begin position="69"/>
        <end position="186"/>
    </location>
</feature>
<gene>
    <name evidence="2" type="ORF">KGA66_07540</name>
</gene>
<dbReference type="InterPro" id="IPR007848">
    <property type="entry name" value="Small_mtfrase_dom"/>
</dbReference>
<evidence type="ECO:0000313" key="3">
    <source>
        <dbReference type="Proteomes" id="UP000677913"/>
    </source>
</evidence>
<dbReference type="Pfam" id="PF05175">
    <property type="entry name" value="MTS"/>
    <property type="match status" value="1"/>
</dbReference>
<dbReference type="Gene3D" id="3.40.50.150">
    <property type="entry name" value="Vaccinia Virus protein VP39"/>
    <property type="match status" value="1"/>
</dbReference>
<dbReference type="Proteomes" id="UP000677913">
    <property type="component" value="Unassembled WGS sequence"/>
</dbReference>
<keyword evidence="2" id="KW-0489">Methyltransferase</keyword>
<protein>
    <submittedName>
        <fullName evidence="2">Methyltransferase</fullName>
    </submittedName>
</protein>
<evidence type="ECO:0000313" key="2">
    <source>
        <dbReference type="EMBL" id="MBS2962890.1"/>
    </source>
</evidence>
<comment type="caution">
    <text evidence="2">The sequence shown here is derived from an EMBL/GenBank/DDBJ whole genome shotgun (WGS) entry which is preliminary data.</text>
</comment>
<dbReference type="EMBL" id="JAGSXH010000017">
    <property type="protein sequence ID" value="MBS2962890.1"/>
    <property type="molecule type" value="Genomic_DNA"/>
</dbReference>
<name>A0A8J8BBW5_9ACTN</name>
<keyword evidence="2" id="KW-0808">Transferase</keyword>
<dbReference type="InterPro" id="IPR002052">
    <property type="entry name" value="DNA_methylase_N6_adenine_CS"/>
</dbReference>
<proteinExistence type="predicted"/>
<dbReference type="AlphaFoldDB" id="A0A8J8BBW5"/>
<dbReference type="PANTHER" id="PTHR18895:SF74">
    <property type="entry name" value="MTRF1L RELEASE FACTOR GLUTAMINE METHYLTRANSFERASE"/>
    <property type="match status" value="1"/>
</dbReference>
<dbReference type="PROSITE" id="PS00092">
    <property type="entry name" value="N6_MTASE"/>
    <property type="match status" value="1"/>
</dbReference>
<organism evidence="2 3">
    <name type="scientific">Actinocrinis puniceicyclus</name>
    <dbReference type="NCBI Taxonomy" id="977794"/>
    <lineage>
        <taxon>Bacteria</taxon>
        <taxon>Bacillati</taxon>
        <taxon>Actinomycetota</taxon>
        <taxon>Actinomycetes</taxon>
        <taxon>Catenulisporales</taxon>
        <taxon>Actinospicaceae</taxon>
        <taxon>Actinocrinis</taxon>
    </lineage>
</organism>